<evidence type="ECO:0000313" key="2">
    <source>
        <dbReference type="EMBL" id="EHP68191.1"/>
    </source>
</evidence>
<accession>H2C7R5</accession>
<dbReference type="NCBIfam" id="TIGR01549">
    <property type="entry name" value="HAD-SF-IA-v1"/>
    <property type="match status" value="1"/>
</dbReference>
<protein>
    <submittedName>
        <fullName evidence="2">Haloacid dehalogenase superfamily enzyme, subfamily IA</fullName>
    </submittedName>
</protein>
<dbReference type="EMBL" id="JH597770">
    <property type="protein sequence ID" value="EHP68191.1"/>
    <property type="molecule type" value="Genomic_DNA"/>
</dbReference>
<sequence>MTSNVLLDVGETLVGFRPLAYERIREILKDWGYDRTPKEVFRALVKSMGKSNFPNEIGLNPVDLREVLYELGLPPRGEILKDLQGNYFPSEWYLYDDAVDFLERCKSEGIRVVLVTNATRRMVKVVEELGILKYVDAVVASYSVGIVKPHPKIFWYATRYSGFPVIHIGDIYELDYLGAKRAYVDGVLLDRFNFYDDIKVRKVRSLKEVEMIE</sequence>
<dbReference type="SFLD" id="SFLDS00003">
    <property type="entry name" value="Haloacid_Dehalogenase"/>
    <property type="match status" value="1"/>
</dbReference>
<dbReference type="PANTHER" id="PTHR46191:SF2">
    <property type="entry name" value="HALOACID DEHALOGENASE-LIKE HYDROLASE DOMAIN-CONTAINING PROTEIN 3"/>
    <property type="match status" value="1"/>
</dbReference>
<name>H2C7R5_9CREN</name>
<organism evidence="2 3">
    <name type="scientific">Metallosphaera yellowstonensis MK1</name>
    <dbReference type="NCBI Taxonomy" id="671065"/>
    <lineage>
        <taxon>Archaea</taxon>
        <taxon>Thermoproteota</taxon>
        <taxon>Thermoprotei</taxon>
        <taxon>Sulfolobales</taxon>
        <taxon>Sulfolobaceae</taxon>
        <taxon>Metallosphaera</taxon>
    </lineage>
</organism>
<evidence type="ECO:0000256" key="1">
    <source>
        <dbReference type="ARBA" id="ARBA00007958"/>
    </source>
</evidence>
<dbReference type="RefSeq" id="WP_009074367.1">
    <property type="nucleotide sequence ID" value="NZ_JH597770.1"/>
</dbReference>
<dbReference type="InterPro" id="IPR023214">
    <property type="entry name" value="HAD_sf"/>
</dbReference>
<dbReference type="OrthoDB" id="27736at2157"/>
<evidence type="ECO:0000313" key="3">
    <source>
        <dbReference type="Proteomes" id="UP000003980"/>
    </source>
</evidence>
<dbReference type="Gene3D" id="1.10.150.660">
    <property type="match status" value="1"/>
</dbReference>
<dbReference type="InterPro" id="IPR006439">
    <property type="entry name" value="HAD-SF_hydro_IA"/>
</dbReference>
<dbReference type="InterPro" id="IPR051828">
    <property type="entry name" value="HAD-like_hydrolase_domain"/>
</dbReference>
<dbReference type="HOGENOM" id="CLU_045011_8_0_2"/>
<dbReference type="Proteomes" id="UP000003980">
    <property type="component" value="Unassembled WGS sequence"/>
</dbReference>
<keyword evidence="3" id="KW-1185">Reference proteome</keyword>
<reference evidence="2 3" key="1">
    <citation type="submission" date="2012-01" db="EMBL/GenBank/DDBJ databases">
        <title>Improved High-Quality Draft sequence of Metallosphaera yellowstonensis MK1.</title>
        <authorList>
            <consortium name="US DOE Joint Genome Institute"/>
            <person name="Lucas S."/>
            <person name="Han J."/>
            <person name="Cheng J.-F."/>
            <person name="Goodwin L."/>
            <person name="Pitluck S."/>
            <person name="Peters L."/>
            <person name="Teshima H."/>
            <person name="Detter J.C."/>
            <person name="Han C."/>
            <person name="Tapia R."/>
            <person name="Land M."/>
            <person name="Hauser L."/>
            <person name="Kyrpides N."/>
            <person name="Kozubal M."/>
            <person name="Macur R.E."/>
            <person name="Jay Z."/>
            <person name="Inskeep W."/>
            <person name="Woyke T."/>
        </authorList>
    </citation>
    <scope>NUCLEOTIDE SEQUENCE [LARGE SCALE GENOMIC DNA]</scope>
    <source>
        <strain evidence="2 3">MK1</strain>
    </source>
</reference>
<dbReference type="InterPro" id="IPR036412">
    <property type="entry name" value="HAD-like_sf"/>
</dbReference>
<dbReference type="AlphaFoldDB" id="H2C7R5"/>
<dbReference type="PANTHER" id="PTHR46191">
    <property type="match status" value="1"/>
</dbReference>
<dbReference type="SFLD" id="SFLDG01129">
    <property type="entry name" value="C1.5:_HAD__Beta-PGM__Phosphata"/>
    <property type="match status" value="1"/>
</dbReference>
<gene>
    <name evidence="2" type="ORF">MetMK1DRAFT_00026140</name>
</gene>
<proteinExistence type="inferred from homology"/>
<comment type="similarity">
    <text evidence="1">Belongs to the HAD-like hydrolase superfamily.</text>
</comment>
<dbReference type="Gene3D" id="3.40.50.1000">
    <property type="entry name" value="HAD superfamily/HAD-like"/>
    <property type="match status" value="1"/>
</dbReference>
<dbReference type="STRING" id="671065.MetMK1DRAFT_00026140"/>
<dbReference type="SUPFAM" id="SSF56784">
    <property type="entry name" value="HAD-like"/>
    <property type="match status" value="1"/>
</dbReference>
<dbReference type="Pfam" id="PF00702">
    <property type="entry name" value="Hydrolase"/>
    <property type="match status" value="1"/>
</dbReference>
<dbReference type="eggNOG" id="arCOG02291">
    <property type="taxonomic scope" value="Archaea"/>
</dbReference>